<dbReference type="EMBL" id="AWWH01000193">
    <property type="protein sequence ID" value="ETA73339.1"/>
    <property type="molecule type" value="Genomic_DNA"/>
</dbReference>
<accession>V7HT06</accession>
<reference evidence="2 3" key="1">
    <citation type="journal article" date="2014" name="Genome Announc.">
        <title>The Genome of the Predominant Equine Lactobacillus Species, Lactobacillus equi, Is Reflective of Its Lifestyle Adaptations to an Herbivorous Host.</title>
        <authorList>
            <person name="O'Donnell M.M."/>
            <person name="Harris H.M."/>
            <person name="O'Toole P.W."/>
            <person name="Ross R.P."/>
        </authorList>
    </citation>
    <scope>NUCLEOTIDE SEQUENCE [LARGE SCALE GENOMIC DNA]</scope>
    <source>
        <strain evidence="2 3">DPC 6820</strain>
    </source>
</reference>
<gene>
    <name evidence="2" type="ORF">LEQ_0185c</name>
</gene>
<comment type="caution">
    <text evidence="2">The sequence shown here is derived from an EMBL/GenBank/DDBJ whole genome shotgun (WGS) entry which is preliminary data.</text>
</comment>
<dbReference type="SUPFAM" id="SSF46955">
    <property type="entry name" value="Putative DNA-binding domain"/>
    <property type="match status" value="1"/>
</dbReference>
<evidence type="ECO:0000259" key="1">
    <source>
        <dbReference type="Pfam" id="PF12728"/>
    </source>
</evidence>
<evidence type="ECO:0000313" key="2">
    <source>
        <dbReference type="EMBL" id="ETA73339.1"/>
    </source>
</evidence>
<feature type="domain" description="Helix-turn-helix" evidence="1">
    <location>
        <begin position="8"/>
        <end position="57"/>
    </location>
</feature>
<protein>
    <recommendedName>
        <fullName evidence="1">Helix-turn-helix domain-containing protein</fullName>
    </recommendedName>
</protein>
<dbReference type="AlphaFoldDB" id="V7HT06"/>
<dbReference type="InterPro" id="IPR041657">
    <property type="entry name" value="HTH_17"/>
</dbReference>
<name>V7HT06_9LACO</name>
<sequence>MDIMTEYVNFKEACQILGLKSYKALRYYIKQGLPVIEVGKSKRISKKDLDDFMNKNRKVMK</sequence>
<dbReference type="InterPro" id="IPR009061">
    <property type="entry name" value="DNA-bd_dom_put_sf"/>
</dbReference>
<evidence type="ECO:0000313" key="3">
    <source>
        <dbReference type="Proteomes" id="UP000018559"/>
    </source>
</evidence>
<keyword evidence="3" id="KW-1185">Reference proteome</keyword>
<dbReference type="PATRIC" id="fig|1392007.3.peg.1872"/>
<proteinExistence type="predicted"/>
<dbReference type="Proteomes" id="UP000018559">
    <property type="component" value="Unassembled WGS sequence"/>
</dbReference>
<dbReference type="Pfam" id="PF12728">
    <property type="entry name" value="HTH_17"/>
    <property type="match status" value="1"/>
</dbReference>
<organism evidence="2 3">
    <name type="scientific">Ligilactobacillus equi DPC 6820</name>
    <dbReference type="NCBI Taxonomy" id="1392007"/>
    <lineage>
        <taxon>Bacteria</taxon>
        <taxon>Bacillati</taxon>
        <taxon>Bacillota</taxon>
        <taxon>Bacilli</taxon>
        <taxon>Lactobacillales</taxon>
        <taxon>Lactobacillaceae</taxon>
        <taxon>Ligilactobacillus</taxon>
    </lineage>
</organism>